<organism evidence="1 2">
    <name type="scientific">Colletotrichum tamarilloi</name>
    <dbReference type="NCBI Taxonomy" id="1209934"/>
    <lineage>
        <taxon>Eukaryota</taxon>
        <taxon>Fungi</taxon>
        <taxon>Dikarya</taxon>
        <taxon>Ascomycota</taxon>
        <taxon>Pezizomycotina</taxon>
        <taxon>Sordariomycetes</taxon>
        <taxon>Hypocreomycetidae</taxon>
        <taxon>Glomerellales</taxon>
        <taxon>Glomerellaceae</taxon>
        <taxon>Colletotrichum</taxon>
        <taxon>Colletotrichum acutatum species complex</taxon>
    </lineage>
</organism>
<dbReference type="GeneID" id="85407874"/>
<dbReference type="RefSeq" id="XP_060381690.1">
    <property type="nucleotide sequence ID" value="XM_060523636.1"/>
</dbReference>
<keyword evidence="2" id="KW-1185">Reference proteome</keyword>
<protein>
    <submittedName>
        <fullName evidence="1">Uncharacterized protein</fullName>
    </submittedName>
</protein>
<reference evidence="1 2" key="1">
    <citation type="submission" date="2016-10" db="EMBL/GenBank/DDBJ databases">
        <title>The genome sequence of Colletotrichum fioriniae PJ7.</title>
        <authorList>
            <person name="Baroncelli R."/>
        </authorList>
    </citation>
    <scope>NUCLEOTIDE SEQUENCE [LARGE SCALE GENOMIC DNA]</scope>
    <source>
        <strain evidence="1 2">Tom-12</strain>
    </source>
</reference>
<accession>A0ABQ9R8A6</accession>
<comment type="caution">
    <text evidence="1">The sequence shown here is derived from an EMBL/GenBank/DDBJ whole genome shotgun (WGS) entry which is preliminary data.</text>
</comment>
<dbReference type="EMBL" id="MLFU01000024">
    <property type="protein sequence ID" value="KAK1497977.1"/>
    <property type="molecule type" value="Genomic_DNA"/>
</dbReference>
<proteinExistence type="predicted"/>
<evidence type="ECO:0000313" key="2">
    <source>
        <dbReference type="Proteomes" id="UP001227543"/>
    </source>
</evidence>
<name>A0ABQ9R8A6_9PEZI</name>
<gene>
    <name evidence="1" type="ORF">CTAM01_07614</name>
</gene>
<sequence length="56" mass="6161">MHRKPTSFFFFSCSRAAYTCRCSQDPCGKAAVYFLTCQIRLAAAGVSATNTSFSRP</sequence>
<evidence type="ECO:0000313" key="1">
    <source>
        <dbReference type="EMBL" id="KAK1497977.1"/>
    </source>
</evidence>
<dbReference type="Proteomes" id="UP001227543">
    <property type="component" value="Unassembled WGS sequence"/>
</dbReference>